<organism evidence="2">
    <name type="scientific">Fagus sylvatica</name>
    <name type="common">Beechnut</name>
    <dbReference type="NCBI Taxonomy" id="28930"/>
    <lineage>
        <taxon>Eukaryota</taxon>
        <taxon>Viridiplantae</taxon>
        <taxon>Streptophyta</taxon>
        <taxon>Embryophyta</taxon>
        <taxon>Tracheophyta</taxon>
        <taxon>Spermatophyta</taxon>
        <taxon>Magnoliopsida</taxon>
        <taxon>eudicotyledons</taxon>
        <taxon>Gunneridae</taxon>
        <taxon>Pentapetalae</taxon>
        <taxon>rosids</taxon>
        <taxon>fabids</taxon>
        <taxon>Fagales</taxon>
        <taxon>Fagaceae</taxon>
        <taxon>Fagus</taxon>
    </lineage>
</organism>
<reference evidence="2" key="1">
    <citation type="submission" date="2018-02" db="EMBL/GenBank/DDBJ databases">
        <authorList>
            <person name="Cohen D.B."/>
            <person name="Kent A.D."/>
        </authorList>
    </citation>
    <scope>NUCLEOTIDE SEQUENCE</scope>
</reference>
<gene>
    <name evidence="2" type="ORF">FSB_LOCUS13745</name>
</gene>
<dbReference type="AlphaFoldDB" id="A0A2N9FF94"/>
<sequence length="86" mass="9201">MSAAAPTGTRKDEEESWFPHCPLVLVDSITKPSAAAPVEAKSDGEDGTRVERFKRSAMAAQANTTQGQRPPWPSTPVVLAHPHHGT</sequence>
<proteinExistence type="predicted"/>
<protein>
    <submittedName>
        <fullName evidence="2">Uncharacterized protein</fullName>
    </submittedName>
</protein>
<evidence type="ECO:0000313" key="2">
    <source>
        <dbReference type="EMBL" id="SPC85863.1"/>
    </source>
</evidence>
<feature type="region of interest" description="Disordered" evidence="1">
    <location>
        <begin position="58"/>
        <end position="86"/>
    </location>
</feature>
<name>A0A2N9FF94_FAGSY</name>
<accession>A0A2N9FF94</accession>
<dbReference type="EMBL" id="OIVN01000807">
    <property type="protein sequence ID" value="SPC85863.1"/>
    <property type="molecule type" value="Genomic_DNA"/>
</dbReference>
<evidence type="ECO:0000256" key="1">
    <source>
        <dbReference type="SAM" id="MobiDB-lite"/>
    </source>
</evidence>